<evidence type="ECO:0000313" key="1">
    <source>
        <dbReference type="EMBL" id="UOR11799.1"/>
    </source>
</evidence>
<evidence type="ECO:0008006" key="3">
    <source>
        <dbReference type="Google" id="ProtNLM"/>
    </source>
</evidence>
<protein>
    <recommendedName>
        <fullName evidence="3">SCP2 domain-containing protein</fullName>
    </recommendedName>
</protein>
<keyword evidence="2" id="KW-1185">Reference proteome</keyword>
<accession>A0ABY4HAA4</accession>
<gene>
    <name evidence="1" type="ORF">MUO15_19920</name>
</gene>
<dbReference type="RefSeq" id="WP_245032115.1">
    <property type="nucleotide sequence ID" value="NZ_CP095075.1"/>
</dbReference>
<proteinExistence type="predicted"/>
<name>A0ABY4HAA4_9BACI</name>
<evidence type="ECO:0000313" key="2">
    <source>
        <dbReference type="Proteomes" id="UP000830326"/>
    </source>
</evidence>
<dbReference type="Proteomes" id="UP000830326">
    <property type="component" value="Chromosome"/>
</dbReference>
<sequence>MVEMIEEWIKRVNNRKDLLPKWKKRQVFLKIQDHRSEFINVSITREGMKLVHENTVSSALTISSSNKVFQQLFGGNLKLTSLPRSIVRLEGEYRDILLVESLLVLSH</sequence>
<organism evidence="1 2">
    <name type="scientific">Halobacillus amylolyticus</name>
    <dbReference type="NCBI Taxonomy" id="2932259"/>
    <lineage>
        <taxon>Bacteria</taxon>
        <taxon>Bacillati</taxon>
        <taxon>Bacillota</taxon>
        <taxon>Bacilli</taxon>
        <taxon>Bacillales</taxon>
        <taxon>Bacillaceae</taxon>
        <taxon>Halobacillus</taxon>
    </lineage>
</organism>
<reference evidence="1" key="1">
    <citation type="submission" date="2022-04" db="EMBL/GenBank/DDBJ databases">
        <title>Halobacillus sp. isolated from saltern.</title>
        <authorList>
            <person name="Won M."/>
            <person name="Lee C.-M."/>
            <person name="Woen H.-Y."/>
            <person name="Kwon S.-W."/>
        </authorList>
    </citation>
    <scope>NUCLEOTIDE SEQUENCE</scope>
    <source>
        <strain evidence="1">SSHM10-5</strain>
    </source>
</reference>
<dbReference type="EMBL" id="CP095075">
    <property type="protein sequence ID" value="UOR11799.1"/>
    <property type="molecule type" value="Genomic_DNA"/>
</dbReference>